<feature type="domain" description="GtrA/DPMS transmembrane" evidence="6">
    <location>
        <begin position="2"/>
        <end position="113"/>
    </location>
</feature>
<dbReference type="AlphaFoldDB" id="A0A643FQ59"/>
<dbReference type="GeneID" id="98400116"/>
<organism evidence="7 8">
    <name type="scientific">Cupriavidus basilensis</name>
    <dbReference type="NCBI Taxonomy" id="68895"/>
    <lineage>
        <taxon>Bacteria</taxon>
        <taxon>Pseudomonadati</taxon>
        <taxon>Pseudomonadota</taxon>
        <taxon>Betaproteobacteria</taxon>
        <taxon>Burkholderiales</taxon>
        <taxon>Burkholderiaceae</taxon>
        <taxon>Cupriavidus</taxon>
    </lineage>
</organism>
<gene>
    <name evidence="7" type="ORF">F7R26_004315</name>
</gene>
<evidence type="ECO:0000313" key="8">
    <source>
        <dbReference type="Proteomes" id="UP000397656"/>
    </source>
</evidence>
<name>A0A643FQ59_9BURK</name>
<evidence type="ECO:0000259" key="6">
    <source>
        <dbReference type="Pfam" id="PF04138"/>
    </source>
</evidence>
<comment type="similarity">
    <text evidence="2">Belongs to the GtrA family.</text>
</comment>
<dbReference type="InterPro" id="IPR007267">
    <property type="entry name" value="GtrA_DPMS_TM"/>
</dbReference>
<accession>A0A643FQ59</accession>
<evidence type="ECO:0000256" key="5">
    <source>
        <dbReference type="ARBA" id="ARBA00023136"/>
    </source>
</evidence>
<dbReference type="PANTHER" id="PTHR38459">
    <property type="entry name" value="PROPHAGE BACTOPRENOL-LINKED GLUCOSE TRANSLOCASE HOMOLOG"/>
    <property type="match status" value="1"/>
</dbReference>
<evidence type="ECO:0000256" key="4">
    <source>
        <dbReference type="ARBA" id="ARBA00022989"/>
    </source>
</evidence>
<sequence length="115" mass="12583">MRFALSGVAATLLHVTTASTLIAWGSASPMLANGVAFIMATGCSYLLNTLWSFSSRLRRKNLARFLVVSALALILTVLISWAVQATGGSYWIGLLVIVMVVTPFSFLMHKIWTYR</sequence>
<dbReference type="EMBL" id="CP062803">
    <property type="protein sequence ID" value="QOT77301.1"/>
    <property type="molecule type" value="Genomic_DNA"/>
</dbReference>
<dbReference type="GO" id="GO:0000271">
    <property type="term" value="P:polysaccharide biosynthetic process"/>
    <property type="evidence" value="ECO:0007669"/>
    <property type="project" value="InterPro"/>
</dbReference>
<keyword evidence="4" id="KW-1133">Transmembrane helix</keyword>
<dbReference type="InterPro" id="IPR051401">
    <property type="entry name" value="GtrA_CellWall_Glycosyl"/>
</dbReference>
<proteinExistence type="inferred from homology"/>
<protein>
    <submittedName>
        <fullName evidence="7">GtrA family protein</fullName>
    </submittedName>
</protein>
<comment type="subcellular location">
    <subcellularLocation>
        <location evidence="1">Membrane</location>
        <topology evidence="1">Multi-pass membrane protein</topology>
    </subcellularLocation>
</comment>
<keyword evidence="3" id="KW-0812">Transmembrane</keyword>
<dbReference type="GO" id="GO:0005886">
    <property type="term" value="C:plasma membrane"/>
    <property type="evidence" value="ECO:0007669"/>
    <property type="project" value="TreeGrafter"/>
</dbReference>
<evidence type="ECO:0000256" key="3">
    <source>
        <dbReference type="ARBA" id="ARBA00022692"/>
    </source>
</evidence>
<dbReference type="PANTHER" id="PTHR38459:SF1">
    <property type="entry name" value="PROPHAGE BACTOPRENOL-LINKED GLUCOSE TRANSLOCASE HOMOLOG"/>
    <property type="match status" value="1"/>
</dbReference>
<dbReference type="Pfam" id="PF04138">
    <property type="entry name" value="GtrA_DPMS_TM"/>
    <property type="match status" value="1"/>
</dbReference>
<evidence type="ECO:0000313" key="7">
    <source>
        <dbReference type="EMBL" id="QOT77301.1"/>
    </source>
</evidence>
<keyword evidence="5" id="KW-0472">Membrane</keyword>
<reference evidence="7 8" key="1">
    <citation type="submission" date="2020-10" db="EMBL/GenBank/DDBJ databases">
        <title>Complete genome sequence of Cupriavidus basilensis CCUG 49340T.</title>
        <authorList>
            <person name="Salva-Serra F."/>
            <person name="Donoso R.A."/>
            <person name="Cho K.H."/>
            <person name="Yoo J.A."/>
            <person name="Lee K."/>
            <person name="Yoon S.-H."/>
            <person name="Perez-Pantoja D."/>
            <person name="Moore E.R.B."/>
        </authorList>
    </citation>
    <scope>NUCLEOTIDE SEQUENCE [LARGE SCALE GENOMIC DNA]</scope>
    <source>
        <strain evidence="8">CCUG 49340</strain>
    </source>
</reference>
<dbReference type="Proteomes" id="UP000397656">
    <property type="component" value="Chromosome 1"/>
</dbReference>
<dbReference type="RefSeq" id="WP_150988513.1">
    <property type="nucleotide sequence ID" value="NZ_CP062803.1"/>
</dbReference>
<evidence type="ECO:0000256" key="1">
    <source>
        <dbReference type="ARBA" id="ARBA00004141"/>
    </source>
</evidence>
<evidence type="ECO:0000256" key="2">
    <source>
        <dbReference type="ARBA" id="ARBA00009399"/>
    </source>
</evidence>